<evidence type="ECO:0000313" key="7">
    <source>
        <dbReference type="Proteomes" id="UP000268291"/>
    </source>
</evidence>
<keyword evidence="3 6" id="KW-0067">ATP-binding</keyword>
<dbReference type="PROSITE" id="PS00211">
    <property type="entry name" value="ABC_TRANSPORTER_1"/>
    <property type="match status" value="2"/>
</dbReference>
<organism evidence="6 7">
    <name type="scientific">Labedella gwakjiensis</name>
    <dbReference type="NCBI Taxonomy" id="390269"/>
    <lineage>
        <taxon>Bacteria</taxon>
        <taxon>Bacillati</taxon>
        <taxon>Actinomycetota</taxon>
        <taxon>Actinomycetes</taxon>
        <taxon>Micrococcales</taxon>
        <taxon>Microbacteriaceae</taxon>
        <taxon>Labedella</taxon>
    </lineage>
</organism>
<evidence type="ECO:0000256" key="1">
    <source>
        <dbReference type="ARBA" id="ARBA00022737"/>
    </source>
</evidence>
<dbReference type="InterPro" id="IPR050611">
    <property type="entry name" value="ABCF"/>
</dbReference>
<dbReference type="CDD" id="cd03221">
    <property type="entry name" value="ABCF_EF-3"/>
    <property type="match status" value="1"/>
</dbReference>
<keyword evidence="1" id="KW-0677">Repeat</keyword>
<dbReference type="SMART" id="SM00382">
    <property type="entry name" value="AAA"/>
    <property type="match status" value="2"/>
</dbReference>
<dbReference type="PANTHER" id="PTHR19211">
    <property type="entry name" value="ATP-BINDING TRANSPORT PROTEIN-RELATED"/>
    <property type="match status" value="1"/>
</dbReference>
<dbReference type="InterPro" id="IPR003439">
    <property type="entry name" value="ABC_transporter-like_ATP-bd"/>
</dbReference>
<dbReference type="InterPro" id="IPR017871">
    <property type="entry name" value="ABC_transporter-like_CS"/>
</dbReference>
<keyword evidence="7" id="KW-1185">Reference proteome</keyword>
<evidence type="ECO:0000313" key="6">
    <source>
        <dbReference type="EMBL" id="RUQ87916.1"/>
    </source>
</evidence>
<dbReference type="SUPFAM" id="SSF52540">
    <property type="entry name" value="P-loop containing nucleoside triphosphate hydrolases"/>
    <property type="match status" value="2"/>
</dbReference>
<feature type="domain" description="ABC transporter" evidence="5">
    <location>
        <begin position="1"/>
        <end position="250"/>
    </location>
</feature>
<dbReference type="InterPro" id="IPR027417">
    <property type="entry name" value="P-loop_NTPase"/>
</dbReference>
<dbReference type="PROSITE" id="PS50893">
    <property type="entry name" value="ABC_TRANSPORTER_2"/>
    <property type="match status" value="2"/>
</dbReference>
<proteinExistence type="predicted"/>
<keyword evidence="4" id="KW-0175">Coiled coil</keyword>
<comment type="caution">
    <text evidence="6">The sequence shown here is derived from an EMBL/GenBank/DDBJ whole genome shotgun (WGS) entry which is preliminary data.</text>
</comment>
<dbReference type="InterPro" id="IPR003593">
    <property type="entry name" value="AAA+_ATPase"/>
</dbReference>
<dbReference type="EMBL" id="RZGY01000001">
    <property type="protein sequence ID" value="RUQ87916.1"/>
    <property type="molecule type" value="Genomic_DNA"/>
</dbReference>
<dbReference type="Proteomes" id="UP000268291">
    <property type="component" value="Unassembled WGS sequence"/>
</dbReference>
<dbReference type="GO" id="GO:0005524">
    <property type="term" value="F:ATP binding"/>
    <property type="evidence" value="ECO:0007669"/>
    <property type="project" value="UniProtKB-KW"/>
</dbReference>
<dbReference type="Pfam" id="PF00005">
    <property type="entry name" value="ABC_tran"/>
    <property type="match status" value="2"/>
</dbReference>
<evidence type="ECO:0000256" key="3">
    <source>
        <dbReference type="ARBA" id="ARBA00022840"/>
    </source>
</evidence>
<dbReference type="PANTHER" id="PTHR19211:SF14">
    <property type="entry name" value="ATP-BINDING CASSETTE SUB-FAMILY F MEMBER 1"/>
    <property type="match status" value="1"/>
</dbReference>
<name>A0ABY0CDV8_9MICO</name>
<feature type="coiled-coil region" evidence="4">
    <location>
        <begin position="250"/>
        <end position="277"/>
    </location>
</feature>
<dbReference type="Gene3D" id="3.40.50.300">
    <property type="entry name" value="P-loop containing nucleotide triphosphate hydrolases"/>
    <property type="match status" value="2"/>
</dbReference>
<protein>
    <submittedName>
        <fullName evidence="6">ABC-F family ATP-binding cassette domain-containing protein</fullName>
    </submittedName>
</protein>
<feature type="domain" description="ABC transporter" evidence="5">
    <location>
        <begin position="349"/>
        <end position="546"/>
    </location>
</feature>
<accession>A0ABY0CDV8</accession>
<gene>
    <name evidence="6" type="ORF">ELQ93_07370</name>
</gene>
<keyword evidence="2" id="KW-0547">Nucleotide-binding</keyword>
<evidence type="ECO:0000259" key="5">
    <source>
        <dbReference type="PROSITE" id="PS50893"/>
    </source>
</evidence>
<evidence type="ECO:0000256" key="2">
    <source>
        <dbReference type="ARBA" id="ARBA00022741"/>
    </source>
</evidence>
<reference evidence="6 7" key="1">
    <citation type="submission" date="2018-12" db="EMBL/GenBank/DDBJ databases">
        <authorList>
            <person name="hu s."/>
            <person name="Xu Y."/>
            <person name="Xu B."/>
            <person name="Li F."/>
        </authorList>
    </citation>
    <scope>NUCLEOTIDE SEQUENCE [LARGE SCALE GENOMIC DNA]</scope>
    <source>
        <strain evidence="6 7">KSW2-17</strain>
    </source>
</reference>
<evidence type="ECO:0000256" key="4">
    <source>
        <dbReference type="SAM" id="Coils"/>
    </source>
</evidence>
<sequence>MRLDGVSRRFGDRRVLTDVSFVVPPGSRTGLIGENGAGKSTLLRIVAGVDDPDGGTIASPRRIGMLWQEVPRSASTTVGGLLDAATDEVRALERDLSDAADALADGDPSAAERYAAALDAAERADVWSLAARLDVVLDALGVADVDRSRLVSDVSGGQRSRLALAGLLLSRPDALLLDEPTNHLDDVAVAFLRDELVGWNGPVLFASHDRAFLDEVATGLVDLDPARTPSDPRGTGAGVAVFGGGFSDYLAVKAAERDRWERRFREEEQRLRELRETVSGTGESLRFTGVRRDNDKYIGPFKGAKVEAQISRRIGNAERRIEDLEAHRVEAPPTPLAFAGIPAGFGSIGGGEPLVSVRDAVVPGRLRVERLDVKPDTRLLVTGANGAGKSTLLALLAGTVATDGGRVARRKGLRIGLLEQDVSFADPSASPRTVYEKALGEERASRIPLAGLGLVNATDLDRPVSQLSVGQQRRVALALILARPPHVFLLDEPTNHLSLALATDLEDALGAYPGAVVIASHDRWLRRRWAGEEIVINRGGSVVQGV</sequence>